<feature type="transmembrane region" description="Helical" evidence="2">
    <location>
        <begin position="241"/>
        <end position="261"/>
    </location>
</feature>
<keyword evidence="2" id="KW-0812">Transmembrane</keyword>
<protein>
    <submittedName>
        <fullName evidence="3">Uncharacterized protein</fullName>
    </submittedName>
</protein>
<feature type="transmembrane region" description="Helical" evidence="2">
    <location>
        <begin position="141"/>
        <end position="161"/>
    </location>
</feature>
<comment type="caution">
    <text evidence="3">The sequence shown here is derived from an EMBL/GenBank/DDBJ whole genome shotgun (WGS) entry which is preliminary data.</text>
</comment>
<accession>A0A4S4MXH1</accession>
<keyword evidence="2" id="KW-1133">Transmembrane helix</keyword>
<evidence type="ECO:0000313" key="4">
    <source>
        <dbReference type="Proteomes" id="UP000308730"/>
    </source>
</evidence>
<feature type="region of interest" description="Disordered" evidence="1">
    <location>
        <begin position="327"/>
        <end position="358"/>
    </location>
</feature>
<sequence>MIIGGEVVQRAVAQLSGHTSYFVPTAFSFGWVAYSVNAVLQAIGEGRLMPPADCDSIMINATNGNAKVNQSWILGRIVRDHETDTPDSGLTVTFFRTSPIAKHTMPGVPHRDWLYWSGVVVMVIQQGIAVIPGVVNDDWNTLIVTVAGTILALAGGAMPQWQNEKWACRKLKGGREVVSLTRGNGSKDVIVIINEGAGKLRLEDLANIRDSRTSYTIIFTSVLAVLWFVLLLTVAGLQNNAWYLLAVGSLGMVQNYIVAGVSRSPGAFGIHLEPKGGNVVHKEKVFEALVQAEKTERGVGTSLLPIFFPGGLREHEKKWVKEREEYYAEQDKVTPTPTPPISPGNTLHRRPVEKTAQS</sequence>
<evidence type="ECO:0000313" key="3">
    <source>
        <dbReference type="EMBL" id="THH30297.1"/>
    </source>
</evidence>
<reference evidence="3 4" key="1">
    <citation type="submission" date="2019-02" db="EMBL/GenBank/DDBJ databases">
        <title>Genome sequencing of the rare red list fungi Antrodiella citrinella (Flaviporus citrinellus).</title>
        <authorList>
            <person name="Buettner E."/>
            <person name="Kellner H."/>
        </authorList>
    </citation>
    <scope>NUCLEOTIDE SEQUENCE [LARGE SCALE GENOMIC DNA]</scope>
    <source>
        <strain evidence="3 4">DSM 108506</strain>
    </source>
</reference>
<keyword evidence="4" id="KW-1185">Reference proteome</keyword>
<evidence type="ECO:0000256" key="1">
    <source>
        <dbReference type="SAM" id="MobiDB-lite"/>
    </source>
</evidence>
<gene>
    <name evidence="3" type="ORF">EUX98_g3879</name>
</gene>
<feature type="transmembrane region" description="Helical" evidence="2">
    <location>
        <begin position="21"/>
        <end position="40"/>
    </location>
</feature>
<feature type="transmembrane region" description="Helical" evidence="2">
    <location>
        <begin position="113"/>
        <end position="135"/>
    </location>
</feature>
<dbReference type="Proteomes" id="UP000308730">
    <property type="component" value="Unassembled WGS sequence"/>
</dbReference>
<keyword evidence="2" id="KW-0472">Membrane</keyword>
<dbReference type="OrthoDB" id="1937642at2759"/>
<dbReference type="AlphaFoldDB" id="A0A4S4MXH1"/>
<name>A0A4S4MXH1_9APHY</name>
<feature type="transmembrane region" description="Helical" evidence="2">
    <location>
        <begin position="215"/>
        <end position="235"/>
    </location>
</feature>
<organism evidence="3 4">
    <name type="scientific">Antrodiella citrinella</name>
    <dbReference type="NCBI Taxonomy" id="2447956"/>
    <lineage>
        <taxon>Eukaryota</taxon>
        <taxon>Fungi</taxon>
        <taxon>Dikarya</taxon>
        <taxon>Basidiomycota</taxon>
        <taxon>Agaricomycotina</taxon>
        <taxon>Agaricomycetes</taxon>
        <taxon>Polyporales</taxon>
        <taxon>Steccherinaceae</taxon>
        <taxon>Antrodiella</taxon>
    </lineage>
</organism>
<dbReference type="EMBL" id="SGPM01000086">
    <property type="protein sequence ID" value="THH30297.1"/>
    <property type="molecule type" value="Genomic_DNA"/>
</dbReference>
<evidence type="ECO:0000256" key="2">
    <source>
        <dbReference type="SAM" id="Phobius"/>
    </source>
</evidence>
<proteinExistence type="predicted"/>